<dbReference type="EMBL" id="BJOU01000002">
    <property type="protein sequence ID" value="GED98475.1"/>
    <property type="molecule type" value="Genomic_DNA"/>
</dbReference>
<comment type="caution">
    <text evidence="13">The sequence shown here is derived from an EMBL/GenBank/DDBJ whole genome shotgun (WGS) entry which is preliminary data.</text>
</comment>
<dbReference type="GO" id="GO:0003700">
    <property type="term" value="F:DNA-binding transcription factor activity"/>
    <property type="evidence" value="ECO:0007669"/>
    <property type="project" value="InterPro"/>
</dbReference>
<dbReference type="OrthoDB" id="8659436at2"/>
<evidence type="ECO:0000256" key="1">
    <source>
        <dbReference type="ARBA" id="ARBA00004496"/>
    </source>
</evidence>
<dbReference type="CDD" id="cd07153">
    <property type="entry name" value="Fur_like"/>
    <property type="match status" value="1"/>
</dbReference>
<evidence type="ECO:0000313" key="14">
    <source>
        <dbReference type="Proteomes" id="UP000444980"/>
    </source>
</evidence>
<evidence type="ECO:0000256" key="3">
    <source>
        <dbReference type="ARBA" id="ARBA00011738"/>
    </source>
</evidence>
<dbReference type="PANTHER" id="PTHR33202:SF2">
    <property type="entry name" value="FERRIC UPTAKE REGULATION PROTEIN"/>
    <property type="match status" value="1"/>
</dbReference>
<comment type="cofactor">
    <cofactor evidence="11">
        <name>Zn(2+)</name>
        <dbReference type="ChEBI" id="CHEBI:29105"/>
    </cofactor>
    <text evidence="11">Binds 1 zinc ion per subunit.</text>
</comment>
<evidence type="ECO:0000256" key="12">
    <source>
        <dbReference type="PIRSR" id="PIRSR602481-2"/>
    </source>
</evidence>
<keyword evidence="10" id="KW-0804">Transcription</keyword>
<dbReference type="PANTHER" id="PTHR33202">
    <property type="entry name" value="ZINC UPTAKE REGULATION PROTEIN"/>
    <property type="match status" value="1"/>
</dbReference>
<feature type="binding site" evidence="11">
    <location>
        <position position="133"/>
    </location>
    <ligand>
        <name>Zn(2+)</name>
        <dbReference type="ChEBI" id="CHEBI:29105"/>
    </ligand>
</feature>
<evidence type="ECO:0000313" key="13">
    <source>
        <dbReference type="EMBL" id="GED98475.1"/>
    </source>
</evidence>
<evidence type="ECO:0000256" key="7">
    <source>
        <dbReference type="ARBA" id="ARBA00022833"/>
    </source>
</evidence>
<comment type="subcellular location">
    <subcellularLocation>
        <location evidence="1">Cytoplasm</location>
    </subcellularLocation>
</comment>
<feature type="binding site" evidence="12">
    <location>
        <position position="84"/>
    </location>
    <ligand>
        <name>Fe cation</name>
        <dbReference type="ChEBI" id="CHEBI:24875"/>
    </ligand>
</feature>
<evidence type="ECO:0000256" key="5">
    <source>
        <dbReference type="ARBA" id="ARBA00022491"/>
    </source>
</evidence>
<dbReference type="FunFam" id="1.10.10.10:FF:000459">
    <property type="entry name" value="Ferric uptake regulation protein"/>
    <property type="match status" value="1"/>
</dbReference>
<evidence type="ECO:0000256" key="11">
    <source>
        <dbReference type="PIRSR" id="PIRSR602481-1"/>
    </source>
</evidence>
<dbReference type="Pfam" id="PF01475">
    <property type="entry name" value="FUR"/>
    <property type="match status" value="1"/>
</dbReference>
<dbReference type="SUPFAM" id="SSF46785">
    <property type="entry name" value="Winged helix' DNA-binding domain"/>
    <property type="match status" value="1"/>
</dbReference>
<keyword evidence="8" id="KW-0805">Transcription regulation</keyword>
<comment type="similarity">
    <text evidence="2">Belongs to the Fur family.</text>
</comment>
<dbReference type="Gene3D" id="3.30.1490.190">
    <property type="match status" value="1"/>
</dbReference>
<dbReference type="Proteomes" id="UP000444980">
    <property type="component" value="Unassembled WGS sequence"/>
</dbReference>
<keyword evidence="4" id="KW-0963">Cytoplasm</keyword>
<organism evidence="13 14">
    <name type="scientific">Gordonia crocea</name>
    <dbReference type="NCBI Taxonomy" id="589162"/>
    <lineage>
        <taxon>Bacteria</taxon>
        <taxon>Bacillati</taxon>
        <taxon>Actinomycetota</taxon>
        <taxon>Actinomycetes</taxon>
        <taxon>Mycobacteriales</taxon>
        <taxon>Gordoniaceae</taxon>
        <taxon>Gordonia</taxon>
    </lineage>
</organism>
<dbReference type="GO" id="GO:0045892">
    <property type="term" value="P:negative regulation of DNA-templated transcription"/>
    <property type="evidence" value="ECO:0007669"/>
    <property type="project" value="TreeGrafter"/>
</dbReference>
<comment type="subunit">
    <text evidence="3">Homodimer.</text>
</comment>
<dbReference type="InterPro" id="IPR002481">
    <property type="entry name" value="FUR"/>
</dbReference>
<dbReference type="RefSeq" id="WP_161927891.1">
    <property type="nucleotide sequence ID" value="NZ_BJOU01000002.1"/>
</dbReference>
<protein>
    <submittedName>
        <fullName evidence="13">Transcriptional repressor</fullName>
    </submittedName>
</protein>
<keyword evidence="14" id="KW-1185">Reference proteome</keyword>
<keyword evidence="9" id="KW-0238">DNA-binding</keyword>
<evidence type="ECO:0000256" key="6">
    <source>
        <dbReference type="ARBA" id="ARBA00022723"/>
    </source>
</evidence>
<keyword evidence="5" id="KW-0678">Repressor</keyword>
<dbReference type="InterPro" id="IPR036388">
    <property type="entry name" value="WH-like_DNA-bd_sf"/>
</dbReference>
<accession>A0A7I9UZD2</accession>
<keyword evidence="7 11" id="KW-0862">Zinc</keyword>
<sequence>MTEATKPLTGQRTTRQREAIAATLAGTEDFRSAQQIHDELLANGKSIGLTTVYRNLQALAQTGLVDVLWDGSGEMRYRHCSTSHHHHLVCRSCGKTVEIQADEVETWASKVAKSHKFADISHTVEIFGVCAACQNR</sequence>
<proteinExistence type="inferred from homology"/>
<feature type="binding site" evidence="11">
    <location>
        <position position="130"/>
    </location>
    <ligand>
        <name>Zn(2+)</name>
        <dbReference type="ChEBI" id="CHEBI:29105"/>
    </ligand>
</feature>
<comment type="cofactor">
    <cofactor evidence="12">
        <name>Mn(2+)</name>
        <dbReference type="ChEBI" id="CHEBI:29035"/>
    </cofactor>
    <cofactor evidence="12">
        <name>Fe(2+)</name>
        <dbReference type="ChEBI" id="CHEBI:29033"/>
    </cofactor>
    <text evidence="12">Binds 1 Mn(2+) or Fe(2+) ion per subunit.</text>
</comment>
<evidence type="ECO:0000256" key="10">
    <source>
        <dbReference type="ARBA" id="ARBA00023163"/>
    </source>
</evidence>
<feature type="binding site" evidence="11">
    <location>
        <position position="93"/>
    </location>
    <ligand>
        <name>Zn(2+)</name>
        <dbReference type="ChEBI" id="CHEBI:29105"/>
    </ligand>
</feature>
<evidence type="ECO:0000256" key="8">
    <source>
        <dbReference type="ARBA" id="ARBA00023015"/>
    </source>
</evidence>
<reference evidence="14" key="1">
    <citation type="submission" date="2019-06" db="EMBL/GenBank/DDBJ databases">
        <title>Gordonia isolated from sludge of a wastewater treatment plant.</title>
        <authorList>
            <person name="Tamura T."/>
            <person name="Aoyama K."/>
            <person name="Kang Y."/>
            <person name="Saito S."/>
            <person name="Akiyama N."/>
            <person name="Yazawa K."/>
            <person name="Gonoi T."/>
            <person name="Mikami Y."/>
        </authorList>
    </citation>
    <scope>NUCLEOTIDE SEQUENCE [LARGE SCALE GENOMIC DNA]</scope>
    <source>
        <strain evidence="14">NBRC 107697</strain>
    </source>
</reference>
<feature type="binding site" evidence="12">
    <location>
        <position position="122"/>
    </location>
    <ligand>
        <name>Fe cation</name>
        <dbReference type="ChEBI" id="CHEBI:24875"/>
    </ligand>
</feature>
<dbReference type="GO" id="GO:0000976">
    <property type="term" value="F:transcription cis-regulatory region binding"/>
    <property type="evidence" value="ECO:0007669"/>
    <property type="project" value="TreeGrafter"/>
</dbReference>
<feature type="binding site" evidence="12">
    <location>
        <position position="105"/>
    </location>
    <ligand>
        <name>Fe cation</name>
        <dbReference type="ChEBI" id="CHEBI:24875"/>
    </ligand>
</feature>
<dbReference type="GO" id="GO:0008270">
    <property type="term" value="F:zinc ion binding"/>
    <property type="evidence" value="ECO:0007669"/>
    <property type="project" value="TreeGrafter"/>
</dbReference>
<dbReference type="AlphaFoldDB" id="A0A7I9UZD2"/>
<dbReference type="GO" id="GO:0005829">
    <property type="term" value="C:cytosol"/>
    <property type="evidence" value="ECO:0007669"/>
    <property type="project" value="TreeGrafter"/>
</dbReference>
<keyword evidence="6 11" id="KW-0479">Metal-binding</keyword>
<name>A0A7I9UZD2_9ACTN</name>
<evidence type="ECO:0000256" key="2">
    <source>
        <dbReference type="ARBA" id="ARBA00007957"/>
    </source>
</evidence>
<gene>
    <name evidence="13" type="ORF">nbrc107697_25140</name>
</gene>
<dbReference type="InterPro" id="IPR043135">
    <property type="entry name" value="Fur_C"/>
</dbReference>
<dbReference type="GO" id="GO:1900376">
    <property type="term" value="P:regulation of secondary metabolite biosynthetic process"/>
    <property type="evidence" value="ECO:0007669"/>
    <property type="project" value="TreeGrafter"/>
</dbReference>
<dbReference type="Gene3D" id="1.10.10.10">
    <property type="entry name" value="Winged helix-like DNA-binding domain superfamily/Winged helix DNA-binding domain"/>
    <property type="match status" value="1"/>
</dbReference>
<dbReference type="InterPro" id="IPR036390">
    <property type="entry name" value="WH_DNA-bd_sf"/>
</dbReference>
<evidence type="ECO:0000256" key="4">
    <source>
        <dbReference type="ARBA" id="ARBA00022490"/>
    </source>
</evidence>
<keyword evidence="12" id="KW-0408">Iron</keyword>
<feature type="binding site" evidence="11">
    <location>
        <position position="90"/>
    </location>
    <ligand>
        <name>Zn(2+)</name>
        <dbReference type="ChEBI" id="CHEBI:29105"/>
    </ligand>
</feature>
<evidence type="ECO:0000256" key="9">
    <source>
        <dbReference type="ARBA" id="ARBA00023125"/>
    </source>
</evidence>